<keyword evidence="8 10" id="KW-0299">Galactose metabolism</keyword>
<dbReference type="NCBIfam" id="NF003629">
    <property type="entry name" value="PRK05270.1-2"/>
    <property type="match status" value="1"/>
</dbReference>
<evidence type="ECO:0000256" key="9">
    <source>
        <dbReference type="ARBA" id="ARBA00023277"/>
    </source>
</evidence>
<dbReference type="PANTHER" id="PTHR39191:SF1">
    <property type="entry name" value="DUF4922 DOMAIN-CONTAINING PROTEIN"/>
    <property type="match status" value="1"/>
</dbReference>
<dbReference type="GO" id="GO:0005737">
    <property type="term" value="C:cytoplasm"/>
    <property type="evidence" value="ECO:0007669"/>
    <property type="project" value="UniProtKB-SubCell"/>
</dbReference>
<dbReference type="OrthoDB" id="2293at2"/>
<dbReference type="STRING" id="1862672.BO225_06150"/>
<dbReference type="GO" id="GO:0006012">
    <property type="term" value="P:galactose metabolic process"/>
    <property type="evidence" value="ECO:0007669"/>
    <property type="project" value="UniProtKB-UniRule"/>
</dbReference>
<evidence type="ECO:0000256" key="2">
    <source>
        <dbReference type="ARBA" id="ARBA00004496"/>
    </source>
</evidence>
<dbReference type="Pfam" id="PF01087">
    <property type="entry name" value="GalP_UDP_transf"/>
    <property type="match status" value="1"/>
</dbReference>
<dbReference type="GO" id="GO:0008108">
    <property type="term" value="F:UDP-glucose:hexose-1-phosphate uridylyltransferase activity"/>
    <property type="evidence" value="ECO:0007669"/>
    <property type="project" value="UniProtKB-UniRule"/>
</dbReference>
<comment type="subcellular location">
    <subcellularLocation>
        <location evidence="2 10">Cytoplasm</location>
    </subcellularLocation>
</comment>
<evidence type="ECO:0000256" key="5">
    <source>
        <dbReference type="ARBA" id="ARBA00022490"/>
    </source>
</evidence>
<comment type="catalytic activity">
    <reaction evidence="1 10">
        <text>alpha-D-galactose 1-phosphate + UDP-alpha-D-glucose = alpha-D-glucose 1-phosphate + UDP-alpha-D-galactose</text>
        <dbReference type="Rhea" id="RHEA:13989"/>
        <dbReference type="ChEBI" id="CHEBI:58336"/>
        <dbReference type="ChEBI" id="CHEBI:58601"/>
        <dbReference type="ChEBI" id="CHEBI:58885"/>
        <dbReference type="ChEBI" id="CHEBI:66914"/>
        <dbReference type="EC" id="2.7.7.12"/>
    </reaction>
</comment>
<reference evidence="13 14" key="1">
    <citation type="submission" date="2016-11" db="EMBL/GenBank/DDBJ databases">
        <title>Description of two novel members of the family Erysipelotrichaceae: Ileibacterium lipovorans gen. nov., sp. nov. and Dubosiella newyorkensis, gen. nov., sp. nov.</title>
        <authorList>
            <person name="Cox L.M."/>
            <person name="Sohn J."/>
            <person name="Tyrrell K.L."/>
            <person name="Citron D.M."/>
            <person name="Lawson P.A."/>
            <person name="Patel N.B."/>
            <person name="Iizumi T."/>
            <person name="Perez-Perez G.I."/>
            <person name="Goldstein E.J."/>
            <person name="Blaser M.J."/>
        </authorList>
    </citation>
    <scope>NUCLEOTIDE SEQUENCE [LARGE SCALE GENOMIC DNA]</scope>
    <source>
        <strain evidence="13 14">NYU-BL-A4</strain>
    </source>
</reference>
<evidence type="ECO:0000256" key="6">
    <source>
        <dbReference type="ARBA" id="ARBA00022679"/>
    </source>
</evidence>
<accession>A0A1U7NMN8</accession>
<name>A0A1U7NMN8_9FIRM</name>
<keyword evidence="5 10" id="KW-0963">Cytoplasm</keyword>
<evidence type="ECO:0000313" key="14">
    <source>
        <dbReference type="Proteomes" id="UP000186705"/>
    </source>
</evidence>
<dbReference type="UniPathway" id="UPA00214"/>
<keyword evidence="7 10" id="KW-0548">Nucleotidyltransferase</keyword>
<feature type="domain" description="Galactose-1-phosphate uridyl transferase N-terminal" evidence="11">
    <location>
        <begin position="39"/>
        <end position="228"/>
    </location>
</feature>
<evidence type="ECO:0000256" key="4">
    <source>
        <dbReference type="ARBA" id="ARBA00008706"/>
    </source>
</evidence>
<comment type="similarity">
    <text evidence="4 10">Belongs to the galactose-1-phosphate uridylyltransferase type 2 family.</text>
</comment>
<dbReference type="Proteomes" id="UP000186705">
    <property type="component" value="Unassembled WGS sequence"/>
</dbReference>
<evidence type="ECO:0000313" key="13">
    <source>
        <dbReference type="EMBL" id="OLU46488.1"/>
    </source>
</evidence>
<dbReference type="PIRSF" id="PIRSF006005">
    <property type="entry name" value="GalT_BS"/>
    <property type="match status" value="1"/>
</dbReference>
<sequence>MNHAINQLIQYGLDHGLIDPYDRYYVANTLIDLFSLSQYEEESIEPNSVCLQDVLNTMLDHAIEQGMIEDTITQKDLLDTRIMNTLMPRPSEVVHHFEELKEQDPKKATDYFYDLSIHSNYIRMDRIKKNIEFMIESKYTPMKITINLSKPEKDPKEIAKASALPSSQYPKCLLCKENVGFAGTLNHPARQNHRILPLSLAHGSYAFQYSPYVYYDQHCIILNEEHTPMRIDQDTFENLFSFVEQFPHYMLGSNTDIPIVGGSILSHDHYQGGAAHFPIEEAKVFYSDSLPNMDVELLEWPLSTIRLSSSSKEALVKASMQILEAWKKYEDKDREIIPYTNGTRHNAITPIVRKKNGKFEIDLVLRNNRTSEQYPDGIFHPHPEHHHIKKENIGLIEVMGLAILPGRLKKQKEEIISVLKGEASIDSLPDLAMHRAWIESLQKSENKSEDLDRFINQAIGDKFVQVLENAGVFKMDVDGKQGMIDFFESVKKDL</sequence>
<proteinExistence type="inferred from homology"/>
<evidence type="ECO:0000256" key="10">
    <source>
        <dbReference type="HAMAP-Rule" id="MF_00571"/>
    </source>
</evidence>
<evidence type="ECO:0000256" key="1">
    <source>
        <dbReference type="ARBA" id="ARBA00001107"/>
    </source>
</evidence>
<keyword evidence="9 10" id="KW-0119">Carbohydrate metabolism</keyword>
<evidence type="ECO:0000259" key="11">
    <source>
        <dbReference type="Pfam" id="PF01087"/>
    </source>
</evidence>
<comment type="pathway">
    <text evidence="3 10">Carbohydrate metabolism; galactose metabolism.</text>
</comment>
<dbReference type="InterPro" id="IPR005850">
    <property type="entry name" value="GalP_Utransf_C"/>
</dbReference>
<dbReference type="GeneID" id="78275525"/>
<dbReference type="EMBL" id="MPKA01000064">
    <property type="protein sequence ID" value="OLU46488.1"/>
    <property type="molecule type" value="Genomic_DNA"/>
</dbReference>
<comment type="caution">
    <text evidence="13">The sequence shown here is derived from an EMBL/GenBank/DDBJ whole genome shotgun (WGS) entry which is preliminary data.</text>
</comment>
<evidence type="ECO:0000256" key="7">
    <source>
        <dbReference type="ARBA" id="ARBA00022695"/>
    </source>
</evidence>
<gene>
    <name evidence="10" type="primary">galT</name>
    <name evidence="13" type="ORF">BO225_06150</name>
</gene>
<evidence type="ECO:0000256" key="8">
    <source>
        <dbReference type="ARBA" id="ARBA00023144"/>
    </source>
</evidence>
<evidence type="ECO:0000256" key="3">
    <source>
        <dbReference type="ARBA" id="ARBA00004947"/>
    </source>
</evidence>
<dbReference type="InterPro" id="IPR005849">
    <property type="entry name" value="GalP_Utransf_N"/>
</dbReference>
<dbReference type="InterPro" id="IPR000766">
    <property type="entry name" value="GalP_uridyl_Trfase_II"/>
</dbReference>
<feature type="domain" description="Galactose-1-phosphate uridyl transferase C-terminal" evidence="12">
    <location>
        <begin position="244"/>
        <end position="415"/>
    </location>
</feature>
<dbReference type="Pfam" id="PF02744">
    <property type="entry name" value="GalP_UDP_tr_C"/>
    <property type="match status" value="1"/>
</dbReference>
<dbReference type="HAMAP" id="MF_00571">
    <property type="entry name" value="GalP_UDP_trans"/>
    <property type="match status" value="1"/>
</dbReference>
<dbReference type="PANTHER" id="PTHR39191">
    <property type="entry name" value="GALACTOSE-1-PHOSPHATE URIDYLYLTRANSFERASE"/>
    <property type="match status" value="1"/>
</dbReference>
<dbReference type="RefSeq" id="WP_076341393.1">
    <property type="nucleotide sequence ID" value="NZ_CAPDDE010000023.1"/>
</dbReference>
<organism evidence="13 14">
    <name type="scientific">Dubosiella newyorkensis</name>
    <dbReference type="NCBI Taxonomy" id="1862672"/>
    <lineage>
        <taxon>Bacteria</taxon>
        <taxon>Bacillati</taxon>
        <taxon>Bacillota</taxon>
        <taxon>Erysipelotrichia</taxon>
        <taxon>Erysipelotrichales</taxon>
        <taxon>Erysipelotrichaceae</taxon>
        <taxon>Dubosiella</taxon>
    </lineage>
</organism>
<evidence type="ECO:0000259" key="12">
    <source>
        <dbReference type="Pfam" id="PF02744"/>
    </source>
</evidence>
<keyword evidence="14" id="KW-1185">Reference proteome</keyword>
<keyword evidence="6 10" id="KW-0808">Transferase</keyword>
<dbReference type="AlphaFoldDB" id="A0A1U7NMN8"/>
<protein>
    <recommendedName>
        <fullName evidence="10">Galactose-1-phosphate uridylyltransferase</fullName>
        <shortName evidence="10">Gal-1-P uridylyltransferase</shortName>
        <ecNumber evidence="10">2.7.7.12</ecNumber>
    </recommendedName>
    <alternativeName>
        <fullName evidence="10">UDP-glucose--hexose-1-phosphate uridylyltransferase</fullName>
    </alternativeName>
</protein>
<dbReference type="EC" id="2.7.7.12" evidence="10"/>